<sequence length="320" mass="33532" precursor="true">MNRSAILLGALLASGASVTWAQSSYPSHPITLIVPFAAGSGTDIGARVLAKDMSDILKAPVIVENKPGANGALGSATAARAKPDGYTLLVGSATTNAVNFSFFPSKLGYEPKSFDVVAGVGTSPISLYIGTSAKWRNLADLLAYGKAHPGQLRCGSGNSVTQVSCELFYKLTGIDATTIPYKSNPQSLTDLAGGHIDFAFSDASVAKTFLDTKKISPIAVAAPKRYPATPEVPTFVEQGVAGLEVTAWTAVFAPTGTPAPVIQKLHAAVLKSSHSPESVQLRASSGTQPLELNREESSHFVKEEIKRWEAYVKSSGVKPE</sequence>
<proteinExistence type="inferred from homology"/>
<feature type="chain" id="PRO_5002865890" description="Tripartite tricarboxylate transporter substrate binding protein" evidence="3">
    <location>
        <begin position="22"/>
        <end position="320"/>
    </location>
</feature>
<gene>
    <name evidence="4" type="ORF">CtesDRAFT_PD0863</name>
</gene>
<keyword evidence="3" id="KW-0732">Signal</keyword>
<evidence type="ECO:0000256" key="2">
    <source>
        <dbReference type="SAM" id="MobiDB-lite"/>
    </source>
</evidence>
<dbReference type="Proteomes" id="UP000003039">
    <property type="component" value="Unassembled WGS sequence"/>
</dbReference>
<evidence type="ECO:0000313" key="4">
    <source>
        <dbReference type="EMBL" id="EED65917.1"/>
    </source>
</evidence>
<dbReference type="EMBL" id="AAUJ02000001">
    <property type="protein sequence ID" value="EED65917.1"/>
    <property type="molecule type" value="Genomic_DNA"/>
</dbReference>
<dbReference type="Gene3D" id="3.40.190.150">
    <property type="entry name" value="Bordetella uptake gene, domain 1"/>
    <property type="match status" value="1"/>
</dbReference>
<dbReference type="CDD" id="cd07012">
    <property type="entry name" value="PBP2_Bug_TTT"/>
    <property type="match status" value="1"/>
</dbReference>
<comment type="caution">
    <text evidence="4">The sequence shown here is derived from an EMBL/GenBank/DDBJ whole genome shotgun (WGS) entry which is preliminary data.</text>
</comment>
<dbReference type="PANTHER" id="PTHR42928:SF5">
    <property type="entry name" value="BLR1237 PROTEIN"/>
    <property type="match status" value="1"/>
</dbReference>
<protein>
    <recommendedName>
        <fullName evidence="6">Tripartite tricarboxylate transporter substrate binding protein</fullName>
    </recommendedName>
</protein>
<feature type="signal peptide" evidence="3">
    <location>
        <begin position="1"/>
        <end position="21"/>
    </location>
</feature>
<evidence type="ECO:0008006" key="6">
    <source>
        <dbReference type="Google" id="ProtNLM"/>
    </source>
</evidence>
<reference evidence="4 5" key="1">
    <citation type="journal article" date="2004" name="Appl. Environ. Microbiol.">
        <title>Mineralization of individual congeners of linear alkylbenzenesulfonate by defined pairs of heterotrophic bacteria.</title>
        <authorList>
            <person name="Schleheck D."/>
            <person name="Knepper T.P."/>
            <person name="Fischer K."/>
            <person name="Cook A.M."/>
        </authorList>
    </citation>
    <scope>NUCLEOTIDE SEQUENCE [LARGE SCALE GENOMIC DNA]</scope>
    <source>
        <strain evidence="5">DSM 14576 / KF-1</strain>
    </source>
</reference>
<feature type="region of interest" description="Disordered" evidence="2">
    <location>
        <begin position="276"/>
        <end position="295"/>
    </location>
</feature>
<dbReference type="InterPro" id="IPR005064">
    <property type="entry name" value="BUG"/>
</dbReference>
<dbReference type="eggNOG" id="COG3181">
    <property type="taxonomic scope" value="Bacteria"/>
</dbReference>
<dbReference type="InterPro" id="IPR042100">
    <property type="entry name" value="Bug_dom1"/>
</dbReference>
<accession>B7WX94</accession>
<dbReference type="Gene3D" id="3.40.190.10">
    <property type="entry name" value="Periplasmic binding protein-like II"/>
    <property type="match status" value="1"/>
</dbReference>
<evidence type="ECO:0000313" key="5">
    <source>
        <dbReference type="Proteomes" id="UP000003039"/>
    </source>
</evidence>
<evidence type="ECO:0000256" key="3">
    <source>
        <dbReference type="SAM" id="SignalP"/>
    </source>
</evidence>
<dbReference type="OrthoDB" id="8904021at2"/>
<dbReference type="PIRSF" id="PIRSF017082">
    <property type="entry name" value="YflP"/>
    <property type="match status" value="1"/>
</dbReference>
<comment type="similarity">
    <text evidence="1">Belongs to the UPF0065 (bug) family.</text>
</comment>
<dbReference type="AlphaFoldDB" id="B7WX94"/>
<dbReference type="SUPFAM" id="SSF53850">
    <property type="entry name" value="Periplasmic binding protein-like II"/>
    <property type="match status" value="1"/>
</dbReference>
<feature type="compositionally biased region" description="Polar residues" evidence="2">
    <location>
        <begin position="276"/>
        <end position="290"/>
    </location>
</feature>
<name>B7WX94_COMTK</name>
<organism evidence="4 5">
    <name type="scientific">Comamonas testosteroni (strain DSM 14576 / KF-1)</name>
    <name type="common">Pseudomonas testosteroni</name>
    <dbReference type="NCBI Taxonomy" id="399795"/>
    <lineage>
        <taxon>Bacteria</taxon>
        <taxon>Pseudomonadati</taxon>
        <taxon>Pseudomonadota</taxon>
        <taxon>Betaproteobacteria</taxon>
        <taxon>Burkholderiales</taxon>
        <taxon>Comamonadaceae</taxon>
        <taxon>Comamonas</taxon>
    </lineage>
</organism>
<dbReference type="Pfam" id="PF03401">
    <property type="entry name" value="TctC"/>
    <property type="match status" value="1"/>
</dbReference>
<dbReference type="PANTHER" id="PTHR42928">
    <property type="entry name" value="TRICARBOXYLATE-BINDING PROTEIN"/>
    <property type="match status" value="1"/>
</dbReference>
<evidence type="ECO:0000256" key="1">
    <source>
        <dbReference type="ARBA" id="ARBA00006987"/>
    </source>
</evidence>
<dbReference type="RefSeq" id="WP_003052223.1">
    <property type="nucleotide sequence ID" value="NZ_AAUJ02000001.1"/>
</dbReference>